<dbReference type="HOGENOM" id="CLU_206988_0_0_10"/>
<protein>
    <recommendedName>
        <fullName evidence="3">Ribbon-helix-helix domain-containing protein</fullName>
    </recommendedName>
</protein>
<name>E1WWT1_BACF6</name>
<dbReference type="AlphaFoldDB" id="E1WWT1"/>
<accession>E1WWT1</accession>
<evidence type="ECO:0000313" key="1">
    <source>
        <dbReference type="EMBL" id="CBW24107.1"/>
    </source>
</evidence>
<dbReference type="EMBL" id="FQ312004">
    <property type="protein sequence ID" value="CBW24107.1"/>
    <property type="molecule type" value="Genomic_DNA"/>
</dbReference>
<gene>
    <name evidence="1" type="ordered locus">BF638R_3654</name>
</gene>
<dbReference type="Proteomes" id="UP000008560">
    <property type="component" value="Chromosome"/>
</dbReference>
<proteinExistence type="predicted"/>
<dbReference type="KEGG" id="bfg:BF638R_3654"/>
<evidence type="ECO:0008006" key="3">
    <source>
        <dbReference type="Google" id="ProtNLM"/>
    </source>
</evidence>
<sequence length="73" mass="8411">MICFRGLISRIGMGNKRRSVRFDEHTWMLLKEVSEKMGVNMSVVIRSMVARSLREITDDSGNLILNEKQVQAK</sequence>
<dbReference type="PATRIC" id="fig|862962.3.peg.3795"/>
<reference evidence="1 2" key="1">
    <citation type="journal article" date="2010" name="Microbiology">
        <title>Twenty-eight divergent polysaccharide loci specifying within- and amongst-strain capsule diversity in three strains of Bacteroides fragilis.</title>
        <authorList>
            <person name="Patrick S."/>
            <person name="Blakely G.W."/>
            <person name="Houston S."/>
            <person name="Moore J."/>
            <person name="Abratt V.R."/>
            <person name="Bertalan M."/>
            <person name="Cerdeno-Tarraga A.M."/>
            <person name="Quail M.A."/>
            <person name="Corton N."/>
            <person name="Corton C."/>
            <person name="Bignell A."/>
            <person name="Barron A."/>
            <person name="Clark L."/>
            <person name="Bentley S.D."/>
            <person name="Parkhill J."/>
        </authorList>
    </citation>
    <scope>NUCLEOTIDE SEQUENCE [LARGE SCALE GENOMIC DNA]</scope>
    <source>
        <strain evidence="1 2">638R</strain>
    </source>
</reference>
<evidence type="ECO:0000313" key="2">
    <source>
        <dbReference type="Proteomes" id="UP000008560"/>
    </source>
</evidence>
<organism evidence="1 2">
    <name type="scientific">Bacteroides fragilis (strain 638R)</name>
    <dbReference type="NCBI Taxonomy" id="862962"/>
    <lineage>
        <taxon>Bacteria</taxon>
        <taxon>Pseudomonadati</taxon>
        <taxon>Bacteroidota</taxon>
        <taxon>Bacteroidia</taxon>
        <taxon>Bacteroidales</taxon>
        <taxon>Bacteroidaceae</taxon>
        <taxon>Bacteroides</taxon>
    </lineage>
</organism>